<dbReference type="InterPro" id="IPR007536">
    <property type="entry name" value="16SrRNA_methylTrfase_J"/>
</dbReference>
<evidence type="ECO:0000313" key="2">
    <source>
        <dbReference type="Proteomes" id="UP000199159"/>
    </source>
</evidence>
<accession>A0A1H0THN4</accession>
<protein>
    <submittedName>
        <fullName evidence="1">Putative SAM-dependent methyltransferase</fullName>
    </submittedName>
</protein>
<name>A0A1H0THN4_9BACI</name>
<dbReference type="GO" id="GO:0008990">
    <property type="term" value="F:rRNA (guanine-N2-)-methyltransferase activity"/>
    <property type="evidence" value="ECO:0007669"/>
    <property type="project" value="InterPro"/>
</dbReference>
<keyword evidence="1" id="KW-0489">Methyltransferase</keyword>
<dbReference type="InterPro" id="IPR029063">
    <property type="entry name" value="SAM-dependent_MTases_sf"/>
</dbReference>
<dbReference type="STRING" id="930152.SAMN05216565_103508"/>
<dbReference type="OrthoDB" id="1653798at2"/>
<evidence type="ECO:0000313" key="1">
    <source>
        <dbReference type="EMBL" id="SDP53088.1"/>
    </source>
</evidence>
<sequence length="259" mass="29012">MIVTTAGRTSPDMIKYAEVIANDLCVPFRGRKKQSVEEIQKILNDDIMVVGKNRIEIHMKSNSEPLFFHPNSAMFRIKRISKGDHDPFLKITDLSNGDTLLDCTLGLGSDSIVASYAVGNTGGVVGLEANRYVAYVVSKGLKEWDSGNKGMNDAMSRIRVFNKDHLNFMQECDDNSFDVVYFDPMFEEGIFESNGIKGLNNLAMKSGITASVIKEAKRVARKRIVLKDHWKSQSFQDLGFEVVKRKSAKFHYGSISLTK</sequence>
<dbReference type="PANTHER" id="PTHR36112">
    <property type="entry name" value="RIBOSOMAL RNA SMALL SUBUNIT METHYLTRANSFERASE J"/>
    <property type="match status" value="1"/>
</dbReference>
<dbReference type="AlphaFoldDB" id="A0A1H0THN4"/>
<dbReference type="RefSeq" id="WP_090852630.1">
    <property type="nucleotide sequence ID" value="NZ_FNJU01000003.1"/>
</dbReference>
<dbReference type="Pfam" id="PF04445">
    <property type="entry name" value="SAM_MT"/>
    <property type="match status" value="1"/>
</dbReference>
<keyword evidence="1" id="KW-0808">Transferase</keyword>
<dbReference type="Gene3D" id="3.40.50.150">
    <property type="entry name" value="Vaccinia Virus protein VP39"/>
    <property type="match status" value="1"/>
</dbReference>
<keyword evidence="2" id="KW-1185">Reference proteome</keyword>
<reference evidence="2" key="1">
    <citation type="submission" date="2016-10" db="EMBL/GenBank/DDBJ databases">
        <authorList>
            <person name="Varghese N."/>
            <person name="Submissions S."/>
        </authorList>
    </citation>
    <scope>NUCLEOTIDE SEQUENCE [LARGE SCALE GENOMIC DNA]</scope>
    <source>
        <strain evidence="2">IBRC-M10078</strain>
    </source>
</reference>
<gene>
    <name evidence="1" type="ORF">SAMN05216565_103508</name>
</gene>
<dbReference type="Proteomes" id="UP000199159">
    <property type="component" value="Unassembled WGS sequence"/>
</dbReference>
<proteinExistence type="predicted"/>
<dbReference type="SUPFAM" id="SSF53335">
    <property type="entry name" value="S-adenosyl-L-methionine-dependent methyltransferases"/>
    <property type="match status" value="1"/>
</dbReference>
<dbReference type="EMBL" id="FNJU01000003">
    <property type="protein sequence ID" value="SDP53088.1"/>
    <property type="molecule type" value="Genomic_DNA"/>
</dbReference>
<dbReference type="PANTHER" id="PTHR36112:SF1">
    <property type="entry name" value="RIBOSOMAL RNA SMALL SUBUNIT METHYLTRANSFERASE J"/>
    <property type="match status" value="1"/>
</dbReference>
<organism evidence="1 2">
    <name type="scientific">Litchfieldia salsa</name>
    <dbReference type="NCBI Taxonomy" id="930152"/>
    <lineage>
        <taxon>Bacteria</taxon>
        <taxon>Bacillati</taxon>
        <taxon>Bacillota</taxon>
        <taxon>Bacilli</taxon>
        <taxon>Bacillales</taxon>
        <taxon>Bacillaceae</taxon>
        <taxon>Litchfieldia</taxon>
    </lineage>
</organism>